<organism evidence="1 2">
    <name type="scientific">Thermoflavimicrobium dichotomicum</name>
    <dbReference type="NCBI Taxonomy" id="46223"/>
    <lineage>
        <taxon>Bacteria</taxon>
        <taxon>Bacillati</taxon>
        <taxon>Bacillota</taxon>
        <taxon>Bacilli</taxon>
        <taxon>Bacillales</taxon>
        <taxon>Thermoactinomycetaceae</taxon>
        <taxon>Thermoflavimicrobium</taxon>
    </lineage>
</organism>
<proteinExistence type="predicted"/>
<dbReference type="EMBL" id="FORR01000018">
    <property type="protein sequence ID" value="SFJ71320.1"/>
    <property type="molecule type" value="Genomic_DNA"/>
</dbReference>
<accession>A0A1I3TL22</accession>
<dbReference type="AlphaFoldDB" id="A0A1I3TL22"/>
<dbReference type="InterPro" id="IPR035093">
    <property type="entry name" value="RelE/ParE_toxin_dom_sf"/>
</dbReference>
<evidence type="ECO:0000313" key="2">
    <source>
        <dbReference type="Proteomes" id="UP000199545"/>
    </source>
</evidence>
<protein>
    <submittedName>
        <fullName evidence="1">mRNA-degrading endonuclease RelE, toxin component of the RelBE toxin-antitoxin system</fullName>
    </submittedName>
</protein>
<keyword evidence="2" id="KW-1185">Reference proteome</keyword>
<keyword evidence="1" id="KW-0378">Hydrolase</keyword>
<dbReference type="GO" id="GO:0004519">
    <property type="term" value="F:endonuclease activity"/>
    <property type="evidence" value="ECO:0007669"/>
    <property type="project" value="UniProtKB-KW"/>
</dbReference>
<keyword evidence="1" id="KW-0540">Nuclease</keyword>
<dbReference type="SUPFAM" id="SSF52540">
    <property type="entry name" value="P-loop containing nucleoside triphosphate hydrolases"/>
    <property type="match status" value="1"/>
</dbReference>
<keyword evidence="1" id="KW-0255">Endonuclease</keyword>
<name>A0A1I3TL22_9BACL</name>
<dbReference type="InterPro" id="IPR027417">
    <property type="entry name" value="P-loop_NTPase"/>
</dbReference>
<sequence length="304" mass="34714">MSIVALQDTFLDSFAKLPKSEQKRMRKMIDQLRYDQWINGLNLERLRKTIDPHVYSARLSQGYRVILVRPDNEDVFLLVWVDHHDEAYRWAERKRFIVNQTTGTLQMWTSTIVEVEDPTPVQTAVEQQPPLFAAFTDEQLEQLGVPSEFLPLVRRIRTLDDFKLHKPIFPNETYEYLDLLVSGESFEEVLAFAQEIAVDTKPKGKTITFAEAVTSLNSSRTITVVTSDKVLDEILKEPLDRWRVFLHPRQRETVERSYRGPVRVLGGAGTGKTVVASGTLPGSGSVPGFERKGPVYHLYGHSGK</sequence>
<dbReference type="RefSeq" id="WP_093231182.1">
    <property type="nucleotide sequence ID" value="NZ_FORR01000018.1"/>
</dbReference>
<gene>
    <name evidence="1" type="ORF">SAMN05421852_11835</name>
</gene>
<dbReference type="OrthoDB" id="9787585at2"/>
<dbReference type="Proteomes" id="UP000199545">
    <property type="component" value="Unassembled WGS sequence"/>
</dbReference>
<dbReference type="SUPFAM" id="SSF143011">
    <property type="entry name" value="RelE-like"/>
    <property type="match status" value="1"/>
</dbReference>
<evidence type="ECO:0000313" key="1">
    <source>
        <dbReference type="EMBL" id="SFJ71320.1"/>
    </source>
</evidence>
<dbReference type="Gene3D" id="3.30.2310.20">
    <property type="entry name" value="RelE-like"/>
    <property type="match status" value="1"/>
</dbReference>
<dbReference type="STRING" id="46223.SAMN05421852_11835"/>
<reference evidence="1 2" key="1">
    <citation type="submission" date="2016-10" db="EMBL/GenBank/DDBJ databases">
        <authorList>
            <person name="de Groot N.N."/>
        </authorList>
    </citation>
    <scope>NUCLEOTIDE SEQUENCE [LARGE SCALE GENOMIC DNA]</scope>
    <source>
        <strain evidence="1 2">DSM 44778</strain>
    </source>
</reference>